<dbReference type="Pfam" id="PF00005">
    <property type="entry name" value="ABC_tran"/>
    <property type="match status" value="2"/>
</dbReference>
<evidence type="ECO:0000256" key="1">
    <source>
        <dbReference type="ARBA" id="ARBA00022737"/>
    </source>
</evidence>
<dbReference type="InterPro" id="IPR050611">
    <property type="entry name" value="ABCF"/>
</dbReference>
<evidence type="ECO:0000313" key="7">
    <source>
        <dbReference type="Proteomes" id="UP000698222"/>
    </source>
</evidence>
<feature type="region of interest" description="Disordered" evidence="4">
    <location>
        <begin position="528"/>
        <end position="554"/>
    </location>
</feature>
<dbReference type="EMBL" id="JAGIOC010000001">
    <property type="protein sequence ID" value="MBP2408754.1"/>
    <property type="molecule type" value="Genomic_DNA"/>
</dbReference>
<accession>A0ABS4YJ52</accession>
<dbReference type="GO" id="GO:0005524">
    <property type="term" value="F:ATP binding"/>
    <property type="evidence" value="ECO:0007669"/>
    <property type="project" value="UniProtKB-KW"/>
</dbReference>
<dbReference type="InterPro" id="IPR003439">
    <property type="entry name" value="ABC_transporter-like_ATP-bd"/>
</dbReference>
<proteinExistence type="predicted"/>
<dbReference type="SUPFAM" id="SSF52540">
    <property type="entry name" value="P-loop containing nucleoside triphosphate hydrolases"/>
    <property type="match status" value="2"/>
</dbReference>
<organism evidence="6 7">
    <name type="scientific">Brachybacterium fresconis</name>
    <dbReference type="NCBI Taxonomy" id="173363"/>
    <lineage>
        <taxon>Bacteria</taxon>
        <taxon>Bacillati</taxon>
        <taxon>Actinomycetota</taxon>
        <taxon>Actinomycetes</taxon>
        <taxon>Micrococcales</taxon>
        <taxon>Dermabacteraceae</taxon>
        <taxon>Brachybacterium</taxon>
    </lineage>
</organism>
<evidence type="ECO:0000313" key="6">
    <source>
        <dbReference type="EMBL" id="MBP2408754.1"/>
    </source>
</evidence>
<dbReference type="PANTHER" id="PTHR19211:SF14">
    <property type="entry name" value="ATP-BINDING CASSETTE SUB-FAMILY F MEMBER 1"/>
    <property type="match status" value="1"/>
</dbReference>
<feature type="compositionally biased region" description="Low complexity" evidence="4">
    <location>
        <begin position="1"/>
        <end position="19"/>
    </location>
</feature>
<dbReference type="PROSITE" id="PS50893">
    <property type="entry name" value="ABC_TRANSPORTER_2"/>
    <property type="match status" value="2"/>
</dbReference>
<keyword evidence="1" id="KW-0677">Repeat</keyword>
<keyword evidence="2" id="KW-0547">Nucleotide-binding</keyword>
<evidence type="ECO:0000256" key="2">
    <source>
        <dbReference type="ARBA" id="ARBA00022741"/>
    </source>
</evidence>
<feature type="compositionally biased region" description="Gly residues" evidence="4">
    <location>
        <begin position="406"/>
        <end position="420"/>
    </location>
</feature>
<dbReference type="Proteomes" id="UP000698222">
    <property type="component" value="Unassembled WGS sequence"/>
</dbReference>
<gene>
    <name evidence="6" type="ORF">JOF44_001657</name>
</gene>
<feature type="compositionally biased region" description="Gly residues" evidence="4">
    <location>
        <begin position="528"/>
        <end position="546"/>
    </location>
</feature>
<protein>
    <submittedName>
        <fullName evidence="6">Macrolide transport system ATP-binding/permease protein</fullName>
    </submittedName>
</protein>
<name>A0ABS4YJ52_9MICO</name>
<dbReference type="PANTHER" id="PTHR19211">
    <property type="entry name" value="ATP-BINDING TRANSPORT PROTEIN-RELATED"/>
    <property type="match status" value="1"/>
</dbReference>
<keyword evidence="7" id="KW-1185">Reference proteome</keyword>
<evidence type="ECO:0000256" key="4">
    <source>
        <dbReference type="SAM" id="MobiDB-lite"/>
    </source>
</evidence>
<evidence type="ECO:0000256" key="3">
    <source>
        <dbReference type="ARBA" id="ARBA00022840"/>
    </source>
</evidence>
<sequence length="644" mass="66608">MPTHSSPSAHSTSAAHSTPPVRPARPTPPVGSPSSAVPVGRTDSGDPRLHLRADGLSFSYPDRRVLTDVSLVVPAGRPTGLLGENGSGKSTLLRILAGDLAPDAGTASAPGPVGVLHQELPAGPATALADVVADALERSRRLERELVAAGEALAAGDGEPAAQAAHRYDELLAEATLADVWNADRRAETVLAGLSLDEIVPATPLGEISGGQRERLALAHLLISRPTTWLLDEPTNHLDDDGAAFLTATIAAHGGPVLIASHDRAFLDDATAAQLDLDPAESPARDEPGGLTLSTGGFSDYLVARFSARDRWEHRFRAEQDELRDLRQAVKDSATVGHVGAEPRTEARASKKFYADRNATVVSRRLREARARLAQLEQDQIRKPPAELHFTHLPPVPGRGRSAKGPGAGRGAVAGGGTAAGSGRGAAGGVLLTASDLAVDGRLGPVSFSLSAGEHLLVTGANGSGKSTLLETVTGHLAPTHGTVDRPRGLRIGYLGQDDAAFPGRTVGEHLRAAAAGTDGAAGTVGGTGTGTVGGAGTAGGAGGGRPPSEDDAVPELFGLVHPRDLTRPLDLLSRGQLRRVMLAALLLDPPELLVLDEPTNHLALVTATRFESALADWPGTVLIASHDRWLRSRWQGELLALPG</sequence>
<dbReference type="SMART" id="SM00382">
    <property type="entry name" value="AAA"/>
    <property type="match status" value="2"/>
</dbReference>
<feature type="domain" description="ABC transporter" evidence="5">
    <location>
        <begin position="51"/>
        <end position="304"/>
    </location>
</feature>
<dbReference type="RefSeq" id="WP_209889682.1">
    <property type="nucleotide sequence ID" value="NZ_BAAAJV010000005.1"/>
</dbReference>
<dbReference type="InterPro" id="IPR003593">
    <property type="entry name" value="AAA+_ATPase"/>
</dbReference>
<dbReference type="InterPro" id="IPR027417">
    <property type="entry name" value="P-loop_NTPase"/>
</dbReference>
<feature type="region of interest" description="Disordered" evidence="4">
    <location>
        <begin position="388"/>
        <end position="420"/>
    </location>
</feature>
<evidence type="ECO:0000259" key="5">
    <source>
        <dbReference type="PROSITE" id="PS50893"/>
    </source>
</evidence>
<comment type="caution">
    <text evidence="6">The sequence shown here is derived from an EMBL/GenBank/DDBJ whole genome shotgun (WGS) entry which is preliminary data.</text>
</comment>
<feature type="compositionally biased region" description="Pro residues" evidence="4">
    <location>
        <begin position="20"/>
        <end position="31"/>
    </location>
</feature>
<reference evidence="6 7" key="1">
    <citation type="submission" date="2021-03" db="EMBL/GenBank/DDBJ databases">
        <title>Sequencing the genomes of 1000 actinobacteria strains.</title>
        <authorList>
            <person name="Klenk H.-P."/>
        </authorList>
    </citation>
    <scope>NUCLEOTIDE SEQUENCE [LARGE SCALE GENOMIC DNA]</scope>
    <source>
        <strain evidence="6 7">DSM 14564</strain>
    </source>
</reference>
<feature type="region of interest" description="Disordered" evidence="4">
    <location>
        <begin position="1"/>
        <end position="50"/>
    </location>
</feature>
<keyword evidence="3 6" id="KW-0067">ATP-binding</keyword>
<dbReference type="Gene3D" id="3.40.50.300">
    <property type="entry name" value="P-loop containing nucleotide triphosphate hydrolases"/>
    <property type="match status" value="2"/>
</dbReference>
<feature type="domain" description="ABC transporter" evidence="5">
    <location>
        <begin position="427"/>
        <end position="644"/>
    </location>
</feature>